<keyword evidence="2" id="KW-1185">Reference proteome</keyword>
<evidence type="ECO:0000313" key="1">
    <source>
        <dbReference type="EMBL" id="MFB9098436.1"/>
    </source>
</evidence>
<sequence>MKLLGIGSRIKHPENGVGVITNVTSKYYWVTFIENGVETIALDEVVEIIEAVEDEVDTVSFFEVEKMLKSVLEKYSDIGPKVSIADKWKGGKMILEPGTQTQNKEVPIDTFFNKIVMVRDRVRVMEQKINSSNLEQSEKIDIQQYITRIYGSLTTFNVLFKNSSDYFVGEKTK</sequence>
<comment type="caution">
    <text evidence="1">The sequence shown here is derived from an EMBL/GenBank/DDBJ whole genome shotgun (WGS) entry which is preliminary data.</text>
</comment>
<dbReference type="RefSeq" id="WP_236456415.1">
    <property type="nucleotide sequence ID" value="NZ_CBCSGE010000014.1"/>
</dbReference>
<name>A0ABV5GT34_9FLAO</name>
<accession>A0ABV5GT34</accession>
<dbReference type="Proteomes" id="UP001589607">
    <property type="component" value="Unassembled WGS sequence"/>
</dbReference>
<organism evidence="1 2">
    <name type="scientific">Flavobacterium jumunjinense</name>
    <dbReference type="NCBI Taxonomy" id="998845"/>
    <lineage>
        <taxon>Bacteria</taxon>
        <taxon>Pseudomonadati</taxon>
        <taxon>Bacteroidota</taxon>
        <taxon>Flavobacteriia</taxon>
        <taxon>Flavobacteriales</taxon>
        <taxon>Flavobacteriaceae</taxon>
        <taxon>Flavobacterium</taxon>
    </lineage>
</organism>
<evidence type="ECO:0000313" key="2">
    <source>
        <dbReference type="Proteomes" id="UP001589607"/>
    </source>
</evidence>
<reference evidence="1 2" key="1">
    <citation type="submission" date="2024-09" db="EMBL/GenBank/DDBJ databases">
        <authorList>
            <person name="Sun Q."/>
            <person name="Mori K."/>
        </authorList>
    </citation>
    <scope>NUCLEOTIDE SEQUENCE [LARGE SCALE GENOMIC DNA]</scope>
    <source>
        <strain evidence="1 2">CECT 7955</strain>
    </source>
</reference>
<dbReference type="EMBL" id="JBHMEY010000089">
    <property type="protein sequence ID" value="MFB9098436.1"/>
    <property type="molecule type" value="Genomic_DNA"/>
</dbReference>
<proteinExistence type="predicted"/>
<gene>
    <name evidence="1" type="ORF">ACFFVF_18175</name>
</gene>
<protein>
    <submittedName>
        <fullName evidence="1">Uncharacterized protein</fullName>
    </submittedName>
</protein>